<dbReference type="Pfam" id="PF00005">
    <property type="entry name" value="ABC_tran"/>
    <property type="match status" value="1"/>
</dbReference>
<dbReference type="PROSITE" id="PS50893">
    <property type="entry name" value="ABC_TRANSPORTER_2"/>
    <property type="match status" value="1"/>
</dbReference>
<feature type="transmembrane region" description="Helical" evidence="10">
    <location>
        <begin position="223"/>
        <end position="251"/>
    </location>
</feature>
<feature type="transmembrane region" description="Helical" evidence="10">
    <location>
        <begin position="20"/>
        <end position="40"/>
    </location>
</feature>
<dbReference type="FunFam" id="3.40.50.300:FF:001253">
    <property type="entry name" value="ATP-binding cassette protein subfamily A, member 10"/>
    <property type="match status" value="1"/>
</dbReference>
<feature type="transmembrane region" description="Helical" evidence="10">
    <location>
        <begin position="1101"/>
        <end position="1122"/>
    </location>
</feature>
<dbReference type="GO" id="GO:0140359">
    <property type="term" value="F:ABC-type transporter activity"/>
    <property type="evidence" value="ECO:0007669"/>
    <property type="project" value="InterPro"/>
</dbReference>
<dbReference type="SMART" id="SM00382">
    <property type="entry name" value="AAA"/>
    <property type="match status" value="1"/>
</dbReference>
<dbReference type="GO" id="GO:0016887">
    <property type="term" value="F:ATP hydrolysis activity"/>
    <property type="evidence" value="ECO:0007669"/>
    <property type="project" value="InterPro"/>
</dbReference>
<dbReference type="PANTHER" id="PTHR19229">
    <property type="entry name" value="ATP-BINDING CASSETTE TRANSPORTER SUBFAMILY A ABCA"/>
    <property type="match status" value="1"/>
</dbReference>
<accession>A0A8S4R6G4</accession>
<feature type="transmembrane region" description="Helical" evidence="10">
    <location>
        <begin position="309"/>
        <end position="333"/>
    </location>
</feature>
<evidence type="ECO:0000256" key="6">
    <source>
        <dbReference type="ARBA" id="ARBA00022741"/>
    </source>
</evidence>
<feature type="transmembrane region" description="Helical" evidence="10">
    <location>
        <begin position="1164"/>
        <end position="1186"/>
    </location>
</feature>
<evidence type="ECO:0000256" key="2">
    <source>
        <dbReference type="ARBA" id="ARBA00008869"/>
    </source>
</evidence>
<evidence type="ECO:0000313" key="12">
    <source>
        <dbReference type="EMBL" id="CAH2232394.1"/>
    </source>
</evidence>
<evidence type="ECO:0000256" key="8">
    <source>
        <dbReference type="ARBA" id="ARBA00022989"/>
    </source>
</evidence>
<evidence type="ECO:0000259" key="11">
    <source>
        <dbReference type="PROSITE" id="PS50893"/>
    </source>
</evidence>
<dbReference type="InterPro" id="IPR003439">
    <property type="entry name" value="ABC_transporter-like_ATP-bd"/>
</dbReference>
<keyword evidence="6" id="KW-0547">Nucleotide-binding</keyword>
<dbReference type="Proteomes" id="UP000838756">
    <property type="component" value="Unassembled WGS sequence"/>
</dbReference>
<feature type="domain" description="ABC transporter" evidence="11">
    <location>
        <begin position="491"/>
        <end position="720"/>
    </location>
</feature>
<dbReference type="InterPro" id="IPR003593">
    <property type="entry name" value="AAA+_ATPase"/>
</dbReference>
<evidence type="ECO:0000313" key="13">
    <source>
        <dbReference type="Proteomes" id="UP000838756"/>
    </source>
</evidence>
<dbReference type="OrthoDB" id="10255969at2759"/>
<evidence type="ECO:0000256" key="10">
    <source>
        <dbReference type="SAM" id="Phobius"/>
    </source>
</evidence>
<feature type="transmembrane region" description="Helical" evidence="10">
    <location>
        <begin position="1134"/>
        <end position="1152"/>
    </location>
</feature>
<dbReference type="Gene3D" id="3.40.50.300">
    <property type="entry name" value="P-loop containing nucleotide triphosphate hydrolases"/>
    <property type="match status" value="1"/>
</dbReference>
<comment type="caution">
    <text evidence="12">The sequence shown here is derived from an EMBL/GenBank/DDBJ whole genome shotgun (WGS) entry which is preliminary data.</text>
</comment>
<organism evidence="12 13">
    <name type="scientific">Pararge aegeria aegeria</name>
    <dbReference type="NCBI Taxonomy" id="348720"/>
    <lineage>
        <taxon>Eukaryota</taxon>
        <taxon>Metazoa</taxon>
        <taxon>Ecdysozoa</taxon>
        <taxon>Arthropoda</taxon>
        <taxon>Hexapoda</taxon>
        <taxon>Insecta</taxon>
        <taxon>Pterygota</taxon>
        <taxon>Neoptera</taxon>
        <taxon>Endopterygota</taxon>
        <taxon>Lepidoptera</taxon>
        <taxon>Glossata</taxon>
        <taxon>Ditrysia</taxon>
        <taxon>Papilionoidea</taxon>
        <taxon>Nymphalidae</taxon>
        <taxon>Satyrinae</taxon>
        <taxon>Satyrini</taxon>
        <taxon>Parargina</taxon>
        <taxon>Pararge</taxon>
    </lineage>
</organism>
<keyword evidence="13" id="KW-1185">Reference proteome</keyword>
<dbReference type="InterPro" id="IPR013525">
    <property type="entry name" value="ABC2_TM"/>
</dbReference>
<dbReference type="EMBL" id="CAKXAJ010024897">
    <property type="protein sequence ID" value="CAH2232394.1"/>
    <property type="molecule type" value="Genomic_DNA"/>
</dbReference>
<evidence type="ECO:0000256" key="4">
    <source>
        <dbReference type="ARBA" id="ARBA00022692"/>
    </source>
</evidence>
<feature type="transmembrane region" description="Helical" evidence="10">
    <location>
        <begin position="272"/>
        <end position="297"/>
    </location>
</feature>
<dbReference type="CDD" id="cd03263">
    <property type="entry name" value="ABC_subfamily_A"/>
    <property type="match status" value="1"/>
</dbReference>
<feature type="transmembrane region" description="Helical" evidence="10">
    <location>
        <begin position="847"/>
        <end position="868"/>
    </location>
</feature>
<dbReference type="PANTHER" id="PTHR19229:SF36">
    <property type="entry name" value="ATP-BINDING CASSETTE SUB-FAMILY A MEMBER 2"/>
    <property type="match status" value="1"/>
</dbReference>
<keyword evidence="4 10" id="KW-0812">Transmembrane</keyword>
<gene>
    <name evidence="12" type="primary">jg20987</name>
    <name evidence="12" type="ORF">PAEG_LOCUS10662</name>
</gene>
<evidence type="ECO:0000256" key="5">
    <source>
        <dbReference type="ARBA" id="ARBA00022737"/>
    </source>
</evidence>
<keyword evidence="7" id="KW-0067">ATP-binding</keyword>
<dbReference type="Pfam" id="PF12698">
    <property type="entry name" value="ABC2_membrane_3"/>
    <property type="match status" value="2"/>
</dbReference>
<evidence type="ECO:0000256" key="3">
    <source>
        <dbReference type="ARBA" id="ARBA00022448"/>
    </source>
</evidence>
<name>A0A8S4R6G4_9NEOP</name>
<dbReference type="PROSITE" id="PS00211">
    <property type="entry name" value="ABC_TRANSPORTER_1"/>
    <property type="match status" value="1"/>
</dbReference>
<dbReference type="SUPFAM" id="SSF52540">
    <property type="entry name" value="P-loop containing nucleoside triphosphate hydrolases"/>
    <property type="match status" value="1"/>
</dbReference>
<keyword evidence="5" id="KW-0677">Repeat</keyword>
<comment type="similarity">
    <text evidence="2">Belongs to the ABC transporter superfamily. ABCA family.</text>
</comment>
<proteinExistence type="inferred from homology"/>
<evidence type="ECO:0000256" key="9">
    <source>
        <dbReference type="ARBA" id="ARBA00023136"/>
    </source>
</evidence>
<keyword evidence="3" id="KW-0813">Transport</keyword>
<dbReference type="GO" id="GO:0005524">
    <property type="term" value="F:ATP binding"/>
    <property type="evidence" value="ECO:0007669"/>
    <property type="project" value="UniProtKB-KW"/>
</dbReference>
<dbReference type="GO" id="GO:0016020">
    <property type="term" value="C:membrane"/>
    <property type="evidence" value="ECO:0007669"/>
    <property type="project" value="UniProtKB-SubCell"/>
</dbReference>
<feature type="transmembrane region" description="Helical" evidence="10">
    <location>
        <begin position="410"/>
        <end position="433"/>
    </location>
</feature>
<dbReference type="InterPro" id="IPR026082">
    <property type="entry name" value="ABCA"/>
</dbReference>
<feature type="transmembrane region" description="Helical" evidence="10">
    <location>
        <begin position="1241"/>
        <end position="1263"/>
    </location>
</feature>
<evidence type="ECO:0000256" key="7">
    <source>
        <dbReference type="ARBA" id="ARBA00022840"/>
    </source>
</evidence>
<sequence>MKGTLKVLMWKHLVVRLKRFIHTPVEILSPVLFFVVLFTLKPYIYPIPKSHHFDKFNVQNTEPLSLANRPGPTKVFYTPDTDLTRMLMEKVGRQLSLQNFAEDAKRNHKYYKVFTNESEIPALAESIQNRDTAAIVIFPDMHTTWPKKLQYTIRMKKDFNTETYESVSQVLMPIDMFGTMYEEFMKLQWAIDSSYIELVAGQAVPQKVMIQDFPFVRTSQNDVIMYVCLTLPHLCWLSLMLVFVFLMARLLEERMNGIQELIRMVGVSHNMLNISHFLNVLPAGIAYSVIGTVLLTATEHPYVPHSSPGMIFTMLILHFTSVVSIAYAGSYLVKSTQYTVTIAVTLYLISNIPSMTVANHKVPKWAIPLCGLLPHEPMRWFWSELSILEQYGSGVTMETIANVRSENSGSVLLCYIMMAVQCAIFFSLAWYLARVNPGPYGTALPWNFLCQRKYWSPSRVQPDEKAEELEEVNVNDAQYFEPAPKNAEVGIKIENVSKVFGKQRALDNVSLEVYKGEITVLLGHNGAGKTTLMSIITGMFGASEGNVYVEGMDTISQKDEMRKLLGLCPQHNLFFPDLTVLQHVMFFSMLKGTSYSEAKKSSIMLLERLGLGEKLSYNSGQLSGGMKRRLQLACALAGDAKVLVLDEPTSGLDVETRRELWDLLLSLRGSRTVLISTHFMEEAEALGDRVAALHGGRLRCHATTMHLKRALGAGYRLSFTTIGLPNEPAITAAITAQVPDATVKETSLNSISYNLPSKSSDKFPKLFNLLELQRSELGIDSIGVGISTLEEVFLKLCSDVTTTFSDDVVDGETAEPTFAKLSGIPLHAHQMLQLIMRQFKFCWSKKISFLVLQVILPIVLICMITFLANGVDLSMGERNTKLAMNLDVYDMADRRVLYSYNATGEKQRYVGSKYRFVDFQSVPNVAEAILEIGRKSVLDYQHYLIGYEINDTDAKALYTTLFRHAAPVSLNWLSNMLAAAMIPNAVEDTITTINHPLRDDRYYRYTRPDYVAPKDIPYCVAWILGIVFILLCTIANGVSLPCLERISGSRHIHIMAGCPPALHWAATLCAQFLIYTAVLVLPIIVTAAAVETDNTINQPDFLGVLALILILGCLAFLSFMYLVSCLFAERGATIILVACIVLFSILTPSISIGTDLFDSGAKGFGHYLIVLISYVMPPHTFTIAIAESVRSAQLNAHCVLNINLCPNLPPMYGFDLEKCCVEKVKPNCYFCFGEFSPGKNILILLFQFFVYMAIVVLTEYGVFNSLFDRLFNARYQPASPAGVHEMVRAEKTYVDKAITLPKSQIPDAMLVSDVHKNYWRIFGKSCNAVRGVDFSVKKGKNKEPH</sequence>
<feature type="transmembrane region" description="Helical" evidence="10">
    <location>
        <begin position="1020"/>
        <end position="1043"/>
    </location>
</feature>
<evidence type="ECO:0000256" key="1">
    <source>
        <dbReference type="ARBA" id="ARBA00004141"/>
    </source>
</evidence>
<protein>
    <submittedName>
        <fullName evidence="12">Jg20987 protein</fullName>
    </submittedName>
</protein>
<keyword evidence="9 10" id="KW-0472">Membrane</keyword>
<comment type="subcellular location">
    <subcellularLocation>
        <location evidence="1">Membrane</location>
        <topology evidence="1">Multi-pass membrane protein</topology>
    </subcellularLocation>
</comment>
<reference evidence="12" key="1">
    <citation type="submission" date="2022-03" db="EMBL/GenBank/DDBJ databases">
        <authorList>
            <person name="Lindestad O."/>
        </authorList>
    </citation>
    <scope>NUCLEOTIDE SEQUENCE</scope>
</reference>
<dbReference type="InterPro" id="IPR017871">
    <property type="entry name" value="ABC_transporter-like_CS"/>
</dbReference>
<dbReference type="InterPro" id="IPR027417">
    <property type="entry name" value="P-loop_NTPase"/>
</dbReference>
<feature type="transmembrane region" description="Helical" evidence="10">
    <location>
        <begin position="1064"/>
        <end position="1089"/>
    </location>
</feature>
<keyword evidence="8 10" id="KW-1133">Transmembrane helix</keyword>